<dbReference type="EMBL" id="QGNY01000004">
    <property type="protein sequence ID" value="PWS31294.1"/>
    <property type="molecule type" value="Genomic_DNA"/>
</dbReference>
<dbReference type="Proteomes" id="UP000245391">
    <property type="component" value="Unassembled WGS sequence"/>
</dbReference>
<feature type="transmembrane region" description="Helical" evidence="1">
    <location>
        <begin position="26"/>
        <end position="46"/>
    </location>
</feature>
<dbReference type="Pfam" id="PF20077">
    <property type="entry name" value="CcmD_alt"/>
    <property type="match status" value="1"/>
</dbReference>
<keyword evidence="3" id="KW-1185">Reference proteome</keyword>
<dbReference type="AlphaFoldDB" id="A0A317EWV4"/>
<sequence length="62" mass="7048">MITTLQLFAQNNDVEMADALRSNGKIYVVVICIVVILLGLLVYLFALDKRLKKIEKENLPKN</sequence>
<evidence type="ECO:0000313" key="3">
    <source>
        <dbReference type="Proteomes" id="UP000245391"/>
    </source>
</evidence>
<proteinExistence type="predicted"/>
<comment type="caution">
    <text evidence="2">The sequence shown here is derived from an EMBL/GenBank/DDBJ whole genome shotgun (WGS) entry which is preliminary data.</text>
</comment>
<keyword evidence="1" id="KW-1133">Transmembrane helix</keyword>
<evidence type="ECO:0000313" key="2">
    <source>
        <dbReference type="EMBL" id="PWS31294.1"/>
    </source>
</evidence>
<accession>A0A317EWV4</accession>
<gene>
    <name evidence="2" type="ORF">DF947_11860</name>
</gene>
<reference evidence="3" key="1">
    <citation type="submission" date="2018-05" db="EMBL/GenBank/DDBJ databases">
        <title>Pedobacter paludis sp. nov., isolated from wetland soil.</title>
        <authorList>
            <person name="Zhang Y."/>
        </authorList>
    </citation>
    <scope>NUCLEOTIDE SEQUENCE [LARGE SCALE GENOMIC DNA]</scope>
    <source>
        <strain evidence="3">R-8</strain>
    </source>
</reference>
<protein>
    <submittedName>
        <fullName evidence="2">CcmD family protein</fullName>
    </submittedName>
</protein>
<keyword evidence="1" id="KW-0472">Membrane</keyword>
<organism evidence="2 3">
    <name type="scientific">Pedobacter paludis</name>
    <dbReference type="NCBI Taxonomy" id="2203212"/>
    <lineage>
        <taxon>Bacteria</taxon>
        <taxon>Pseudomonadati</taxon>
        <taxon>Bacteroidota</taxon>
        <taxon>Sphingobacteriia</taxon>
        <taxon>Sphingobacteriales</taxon>
        <taxon>Sphingobacteriaceae</taxon>
        <taxon>Pedobacter</taxon>
    </lineage>
</organism>
<keyword evidence="1" id="KW-0812">Transmembrane</keyword>
<evidence type="ECO:0000256" key="1">
    <source>
        <dbReference type="SAM" id="Phobius"/>
    </source>
</evidence>
<name>A0A317EWV4_9SPHI</name>